<reference evidence="1 2" key="1">
    <citation type="journal article" date="2012" name="J. Bacteriol.">
        <title>Draft Genome Sequence of the Extremely Halophilic Archaeon Halogranum salarium B-1T.</title>
        <authorList>
            <person name="Kim K.K."/>
            <person name="Lee K.C."/>
            <person name="Lee J.S."/>
        </authorList>
    </citation>
    <scope>NUCLEOTIDE SEQUENCE [LARGE SCALE GENOMIC DNA]</scope>
    <source>
        <strain evidence="1 2">B-1</strain>
    </source>
</reference>
<dbReference type="Proteomes" id="UP000007813">
    <property type="component" value="Unassembled WGS sequence"/>
</dbReference>
<organism evidence="1 2">
    <name type="scientific">Halogranum salarium B-1</name>
    <dbReference type="NCBI Taxonomy" id="1210908"/>
    <lineage>
        <taxon>Archaea</taxon>
        <taxon>Methanobacteriati</taxon>
        <taxon>Methanobacteriota</taxon>
        <taxon>Stenosarchaea group</taxon>
        <taxon>Halobacteria</taxon>
        <taxon>Halobacteriales</taxon>
        <taxon>Haloferacaceae</taxon>
    </lineage>
</organism>
<name>J2ZKU6_9EURY</name>
<evidence type="ECO:0000313" key="2">
    <source>
        <dbReference type="Proteomes" id="UP000007813"/>
    </source>
</evidence>
<dbReference type="AlphaFoldDB" id="J2ZKU6"/>
<protein>
    <submittedName>
        <fullName evidence="1">Uncharacterized protein</fullName>
    </submittedName>
</protein>
<evidence type="ECO:0000313" key="1">
    <source>
        <dbReference type="EMBL" id="EJN61345.1"/>
    </source>
</evidence>
<comment type="caution">
    <text evidence="1">The sequence shown here is derived from an EMBL/GenBank/DDBJ whole genome shotgun (WGS) entry which is preliminary data.</text>
</comment>
<proteinExistence type="predicted"/>
<dbReference type="EMBL" id="ALJD01000002">
    <property type="protein sequence ID" value="EJN61345.1"/>
    <property type="molecule type" value="Genomic_DNA"/>
</dbReference>
<sequence length="66" mass="7472">MWHSPSPKDRVVVGSVSGRCRVGVESTTRFLPHEGAYALNCRFERETAESCRFRKIIYKVSDGPTL</sequence>
<accession>J2ZKU6</accession>
<gene>
    <name evidence="1" type="ORF">HSB1_03860</name>
</gene>